<comment type="caution">
    <text evidence="2">The sequence shown here is derived from an EMBL/GenBank/DDBJ whole genome shotgun (WGS) entry which is preliminary data.</text>
</comment>
<feature type="non-terminal residue" evidence="2">
    <location>
        <position position="1"/>
    </location>
</feature>
<feature type="region of interest" description="Disordered" evidence="1">
    <location>
        <begin position="1"/>
        <end position="29"/>
    </location>
</feature>
<dbReference type="Proteomes" id="UP000249555">
    <property type="component" value="Unassembled WGS sequence"/>
</dbReference>
<evidence type="ECO:0000256" key="1">
    <source>
        <dbReference type="SAM" id="MobiDB-lite"/>
    </source>
</evidence>
<dbReference type="EMBL" id="QFMX01000072">
    <property type="protein sequence ID" value="PZO71215.1"/>
    <property type="molecule type" value="Genomic_DNA"/>
</dbReference>
<name>A0A2W5AJI8_9SPHN</name>
<reference evidence="2 3" key="1">
    <citation type="submission" date="2017-08" db="EMBL/GenBank/DDBJ databases">
        <title>Infants hospitalized years apart are colonized by the same room-sourced microbial strains.</title>
        <authorList>
            <person name="Brooks B."/>
            <person name="Olm M.R."/>
            <person name="Firek B.A."/>
            <person name="Baker R."/>
            <person name="Thomas B.C."/>
            <person name="Morowitz M.J."/>
            <person name="Banfield J.F."/>
        </authorList>
    </citation>
    <scope>NUCLEOTIDE SEQUENCE [LARGE SCALE GENOMIC DNA]</scope>
    <source>
        <strain evidence="2">S2_018_000_R3_119</strain>
    </source>
</reference>
<gene>
    <name evidence="2" type="ORF">DI640_14530</name>
</gene>
<feature type="compositionally biased region" description="Basic and acidic residues" evidence="1">
    <location>
        <begin position="19"/>
        <end position="29"/>
    </location>
</feature>
<evidence type="ECO:0008006" key="4">
    <source>
        <dbReference type="Google" id="ProtNLM"/>
    </source>
</evidence>
<evidence type="ECO:0000313" key="2">
    <source>
        <dbReference type="EMBL" id="PZO71215.1"/>
    </source>
</evidence>
<evidence type="ECO:0000313" key="3">
    <source>
        <dbReference type="Proteomes" id="UP000249555"/>
    </source>
</evidence>
<proteinExistence type="predicted"/>
<accession>A0A2W5AJI8</accession>
<organism evidence="2 3">
    <name type="scientific">Sphingomonas taxi</name>
    <dbReference type="NCBI Taxonomy" id="1549858"/>
    <lineage>
        <taxon>Bacteria</taxon>
        <taxon>Pseudomonadati</taxon>
        <taxon>Pseudomonadota</taxon>
        <taxon>Alphaproteobacteria</taxon>
        <taxon>Sphingomonadales</taxon>
        <taxon>Sphingomonadaceae</taxon>
        <taxon>Sphingomonas</taxon>
    </lineage>
</organism>
<protein>
    <recommendedName>
        <fullName evidence="4">Bacteriophage tail tape measure N-terminal domain-containing protein</fullName>
    </recommendedName>
</protein>
<sequence length="492" mass="53266">HLEAPGTIVGKPTQASDESQYRREENQQMRVQERAEDFVSAIQARAASVGLPADRQTQLNAQIDEALAEFTRRFDREATPEEQASIRKAFTDADARETARRFEDAYVAPLRRLNDLQGKTGIEREILNAKLDETLRLGRELTPVESQMIENGIRQGDLLSREAQLLEQIRAPMEAYARQMEVLNSLRAKGEISQASYNARLAEMASAATGTFSNLPGVDPATGTAYEDIGKVAEENERYAKQLEDFQNHREQLLQMGIDYNALEEAARQEHVNRLAQIDQARKDVQLAAAEEIANSLTSVMESTLGKQSAFYKAAFATEKAVAIARSIVAIQAGIAQASSLPFPANLAAMATVAANTASIISNISSVVLAFKDGGYVSGPGGSRSDSIPARLSNGEFVVNARATADNRPLLEAINSGQSVRQVSAAHAAEAGAMMTQAAPVVVPPAQVNPRIINVLDPSLIGDYLATPEGETLVTNIIRRNPEVVRGAGDER</sequence>
<dbReference type="AlphaFoldDB" id="A0A2W5AJI8"/>